<sequence length="341" mass="37461">MEQYQHNGRKLIQMLFKNTEKGASAGPPVMTLPTKPTHAHPPSKLFPPVVSVPPSSRIGPETPTSPDPPSPLQWTPPHSTGPRFALVKPTKKVKRAPARIPPLDVAPSTPGPSRHSNNHAEADLASATEGGNPAPVLESDLDILAADDVTVEDMNRVIDDLKQWRADHAHKMATQFSGASSSSQSTDDDDATARQLAAMEAEDDADHKELMQLYEQAKARWSTSSRPKDWGISTKGPPPTPEGGAGDMHNKIQAMLASPSTTENVEKLQQLRHEVFELHVKDISRQLHRQMDLNNDDDAFDAHLLELELGVQTYANDLDILLHRLDAYSSTITDENNERNH</sequence>
<dbReference type="EMBL" id="KI913966">
    <property type="protein sequence ID" value="ETV99851.1"/>
    <property type="molecule type" value="Genomic_DNA"/>
</dbReference>
<dbReference type="OrthoDB" id="77366at2759"/>
<dbReference type="RefSeq" id="XP_008871627.1">
    <property type="nucleotide sequence ID" value="XM_008873405.1"/>
</dbReference>
<organism evidence="2">
    <name type="scientific">Aphanomyces invadans</name>
    <dbReference type="NCBI Taxonomy" id="157072"/>
    <lineage>
        <taxon>Eukaryota</taxon>
        <taxon>Sar</taxon>
        <taxon>Stramenopiles</taxon>
        <taxon>Oomycota</taxon>
        <taxon>Saprolegniomycetes</taxon>
        <taxon>Saprolegniales</taxon>
        <taxon>Verrucalvaceae</taxon>
        <taxon>Aphanomyces</taxon>
    </lineage>
</organism>
<dbReference type="AlphaFoldDB" id="A0A024U1U4"/>
<name>A0A024U1U4_9STRA</name>
<dbReference type="VEuPathDB" id="FungiDB:H310_07890"/>
<proteinExistence type="predicted"/>
<accession>A0A024U1U4</accession>
<gene>
    <name evidence="2" type="ORF">H310_07890</name>
</gene>
<feature type="region of interest" description="Disordered" evidence="1">
    <location>
        <begin position="18"/>
        <end position="134"/>
    </location>
</feature>
<evidence type="ECO:0000256" key="1">
    <source>
        <dbReference type="SAM" id="MobiDB-lite"/>
    </source>
</evidence>
<feature type="region of interest" description="Disordered" evidence="1">
    <location>
        <begin position="224"/>
        <end position="248"/>
    </location>
</feature>
<feature type="compositionally biased region" description="Low complexity" evidence="1">
    <location>
        <begin position="47"/>
        <end position="62"/>
    </location>
</feature>
<reference evidence="2" key="1">
    <citation type="submission" date="2013-12" db="EMBL/GenBank/DDBJ databases">
        <title>The Genome Sequence of Aphanomyces invadans NJM9701.</title>
        <authorList>
            <consortium name="The Broad Institute Genomics Platform"/>
            <person name="Russ C."/>
            <person name="Tyler B."/>
            <person name="van West P."/>
            <person name="Dieguez-Uribeondo J."/>
            <person name="Young S.K."/>
            <person name="Zeng Q."/>
            <person name="Gargeya S."/>
            <person name="Fitzgerald M."/>
            <person name="Abouelleil A."/>
            <person name="Alvarado L."/>
            <person name="Chapman S.B."/>
            <person name="Gainer-Dewar J."/>
            <person name="Goldberg J."/>
            <person name="Griggs A."/>
            <person name="Gujja S."/>
            <person name="Hansen M."/>
            <person name="Howarth C."/>
            <person name="Imamovic A."/>
            <person name="Ireland A."/>
            <person name="Larimer J."/>
            <person name="McCowan C."/>
            <person name="Murphy C."/>
            <person name="Pearson M."/>
            <person name="Poon T.W."/>
            <person name="Priest M."/>
            <person name="Roberts A."/>
            <person name="Saif S."/>
            <person name="Shea T."/>
            <person name="Sykes S."/>
            <person name="Wortman J."/>
            <person name="Nusbaum C."/>
            <person name="Birren B."/>
        </authorList>
    </citation>
    <scope>NUCLEOTIDE SEQUENCE [LARGE SCALE GENOMIC DNA]</scope>
    <source>
        <strain evidence="2">NJM9701</strain>
    </source>
</reference>
<evidence type="ECO:0000313" key="2">
    <source>
        <dbReference type="EMBL" id="ETV99851.1"/>
    </source>
</evidence>
<dbReference type="GeneID" id="20084940"/>
<protein>
    <submittedName>
        <fullName evidence="2">Uncharacterized protein</fullName>
    </submittedName>
</protein>